<dbReference type="Proteomes" id="UP001213000">
    <property type="component" value="Unassembled WGS sequence"/>
</dbReference>
<dbReference type="PROSITE" id="PS01174">
    <property type="entry name" value="LIPASE_GDXG_SER"/>
    <property type="match status" value="1"/>
</dbReference>
<dbReference type="GO" id="GO:0016787">
    <property type="term" value="F:hydrolase activity"/>
    <property type="evidence" value="ECO:0007669"/>
    <property type="project" value="UniProtKB-KW"/>
</dbReference>
<evidence type="ECO:0000256" key="1">
    <source>
        <dbReference type="ARBA" id="ARBA00010515"/>
    </source>
</evidence>
<evidence type="ECO:0000313" key="6">
    <source>
        <dbReference type="EMBL" id="KAJ3576185.1"/>
    </source>
</evidence>
<protein>
    <recommendedName>
        <fullName evidence="5">Alpha/beta hydrolase fold-3 domain-containing protein</fullName>
    </recommendedName>
</protein>
<feature type="active site" evidence="3">
    <location>
        <position position="241"/>
    </location>
</feature>
<feature type="compositionally biased region" description="Polar residues" evidence="4">
    <location>
        <begin position="723"/>
        <end position="735"/>
    </location>
</feature>
<dbReference type="PANTHER" id="PTHR48081:SF5">
    <property type="entry name" value="ALPHA_BETA HYDROLASE FOLD-3 DOMAIN-CONTAINING PROTEIN"/>
    <property type="match status" value="1"/>
</dbReference>
<dbReference type="Pfam" id="PF07859">
    <property type="entry name" value="Abhydrolase_3"/>
    <property type="match status" value="2"/>
</dbReference>
<comment type="caution">
    <text evidence="6">The sequence shown here is derived from an EMBL/GenBank/DDBJ whole genome shotgun (WGS) entry which is preliminary data.</text>
</comment>
<dbReference type="InterPro" id="IPR050300">
    <property type="entry name" value="GDXG_lipolytic_enzyme"/>
</dbReference>
<reference evidence="6" key="1">
    <citation type="submission" date="2022-07" db="EMBL/GenBank/DDBJ databases">
        <title>Genome Sequence of Leucocoprinus birnbaumii.</title>
        <authorList>
            <person name="Buettner E."/>
        </authorList>
    </citation>
    <scope>NUCLEOTIDE SEQUENCE</scope>
    <source>
        <strain evidence="6">VT141</strain>
    </source>
</reference>
<evidence type="ECO:0000313" key="7">
    <source>
        <dbReference type="Proteomes" id="UP001213000"/>
    </source>
</evidence>
<dbReference type="InterPro" id="IPR033140">
    <property type="entry name" value="Lipase_GDXG_put_SER_AS"/>
</dbReference>
<feature type="region of interest" description="Disordered" evidence="4">
    <location>
        <begin position="301"/>
        <end position="334"/>
    </location>
</feature>
<dbReference type="AlphaFoldDB" id="A0AAD5W1I8"/>
<feature type="region of interest" description="Disordered" evidence="4">
    <location>
        <begin position="800"/>
        <end position="822"/>
    </location>
</feature>
<feature type="domain" description="Alpha/beta hydrolase fold-3" evidence="5">
    <location>
        <begin position="170"/>
        <end position="281"/>
    </location>
</feature>
<feature type="compositionally biased region" description="Basic and acidic residues" evidence="4">
    <location>
        <begin position="800"/>
        <end position="810"/>
    </location>
</feature>
<feature type="region of interest" description="Disordered" evidence="4">
    <location>
        <begin position="361"/>
        <end position="401"/>
    </location>
</feature>
<organism evidence="6 7">
    <name type="scientific">Leucocoprinus birnbaumii</name>
    <dbReference type="NCBI Taxonomy" id="56174"/>
    <lineage>
        <taxon>Eukaryota</taxon>
        <taxon>Fungi</taxon>
        <taxon>Dikarya</taxon>
        <taxon>Basidiomycota</taxon>
        <taxon>Agaricomycotina</taxon>
        <taxon>Agaricomycetes</taxon>
        <taxon>Agaricomycetidae</taxon>
        <taxon>Agaricales</taxon>
        <taxon>Agaricineae</taxon>
        <taxon>Agaricaceae</taxon>
        <taxon>Leucocoprinus</taxon>
    </lineage>
</organism>
<keyword evidence="7" id="KW-1185">Reference proteome</keyword>
<sequence>MPVTTTSAALHITPVVLKTFVTHGERKAARRKGDKREDLPQDDIFYDQAFNIVKSFIRLGTQNTVESLQGFTNTHVPSPHSACVLSIMIPLSSCNISADVLLDWFGSDELRRVVGGHKWWQVRGLDGIEAEWITEKKYLSSTKERASDPKSSLSHVEEAIKRMDDIQPLMLYIHGGGYFWGSITRKIRGRVFTVNYRKAPQYPWPCAIQDVLAAYLYLVEPPVDAPHKPIPPEKITLAGDSAGAGLCLVLLTILRDLGRPMPAGAVLISPWVDLTHSFPSILHNGATDIIPEHGFISKPSTLWPPDLLPPEGGRIASTTTNPPPTPGDADTLKPSADRLDISATEQAGLRSDRPLQTQEEMLELEKSPSTAADVDDAGGLVTSGSSKSELEPLNPDNYELKPPKILMQDPQATPLELRSQIQLYATTEQLTHPLVSPVFQGSLGNLPPLYIIAGDGELIRDEIVYLAHRAAYPQHYPARDSVIRDAHRQRENVERFTQGTKVHLQLFDGMCHVPTVFTFCANARYAYRSIAAFVQHVTQLSPEELEQMPFPEPSALRIPRQSKRKGSTFSSKDSFPSKAQSATGASTPSWKQRSIREEPSPGEIGQAPGCTITMRRERVDAHGQLRPMEPTSEIHALNIPPSELGLLKEAPTMMWKAGQDEWDRRYERAARSALKKRHKLEAKADKMLQNAYSQGFKHVSQSTELSEAVQDATAIVEGEMTSKRSTAQRGISRKTSIGKIQKDRRWGPLDLEDESPPPSAIAKRRDTPEALALLKKHVYFTAPVTHLTVPKMKHADALRASLDPHDDPNRPPRQSASEQQQKVSILPVHGLRLWDKILRYFGRKSAAKAADGTEIVGDAVKDITSTVADKLE</sequence>
<feature type="compositionally biased region" description="Polar residues" evidence="4">
    <location>
        <begin position="812"/>
        <end position="822"/>
    </location>
</feature>
<keyword evidence="2" id="KW-0378">Hydrolase</keyword>
<evidence type="ECO:0000256" key="3">
    <source>
        <dbReference type="PROSITE-ProRule" id="PRU10038"/>
    </source>
</evidence>
<feature type="region of interest" description="Disordered" evidence="4">
    <location>
        <begin position="720"/>
        <end position="764"/>
    </location>
</feature>
<accession>A0AAD5W1I8</accession>
<feature type="region of interest" description="Disordered" evidence="4">
    <location>
        <begin position="550"/>
        <end position="610"/>
    </location>
</feature>
<dbReference type="InterPro" id="IPR029058">
    <property type="entry name" value="AB_hydrolase_fold"/>
</dbReference>
<evidence type="ECO:0000256" key="4">
    <source>
        <dbReference type="SAM" id="MobiDB-lite"/>
    </source>
</evidence>
<name>A0AAD5W1I8_9AGAR</name>
<comment type="similarity">
    <text evidence="1">Belongs to the 'GDXG' lipolytic enzyme family.</text>
</comment>
<dbReference type="PANTHER" id="PTHR48081">
    <property type="entry name" value="AB HYDROLASE SUPERFAMILY PROTEIN C4A8.06C"/>
    <property type="match status" value="1"/>
</dbReference>
<evidence type="ECO:0000259" key="5">
    <source>
        <dbReference type="Pfam" id="PF07859"/>
    </source>
</evidence>
<feature type="domain" description="Alpha/beta hydrolase fold-3" evidence="5">
    <location>
        <begin position="408"/>
        <end position="470"/>
    </location>
</feature>
<feature type="compositionally biased region" description="Polar residues" evidence="4">
    <location>
        <begin position="567"/>
        <end position="592"/>
    </location>
</feature>
<dbReference type="EMBL" id="JANIEX010000017">
    <property type="protein sequence ID" value="KAJ3576185.1"/>
    <property type="molecule type" value="Genomic_DNA"/>
</dbReference>
<dbReference type="Gene3D" id="3.40.50.1820">
    <property type="entry name" value="alpha/beta hydrolase"/>
    <property type="match status" value="2"/>
</dbReference>
<evidence type="ECO:0000256" key="2">
    <source>
        <dbReference type="ARBA" id="ARBA00022801"/>
    </source>
</evidence>
<proteinExistence type="inferred from homology"/>
<dbReference type="InterPro" id="IPR013094">
    <property type="entry name" value="AB_hydrolase_3"/>
</dbReference>
<dbReference type="SUPFAM" id="SSF53474">
    <property type="entry name" value="alpha/beta-Hydrolases"/>
    <property type="match status" value="1"/>
</dbReference>
<gene>
    <name evidence="6" type="ORF">NP233_g603</name>
</gene>